<dbReference type="PANTHER" id="PTHR38038">
    <property type="entry name" value="PENICILLIN-BINDING PROTEIN ACTIVATOR LPOA"/>
    <property type="match status" value="1"/>
</dbReference>
<proteinExistence type="predicted"/>
<protein>
    <recommendedName>
        <fullName evidence="3">Penicillin-binding protein activator</fullName>
    </recommendedName>
</protein>
<gene>
    <name evidence="2" type="ORF">METZ01_LOCUS33459</name>
</gene>
<dbReference type="GO" id="GO:0009252">
    <property type="term" value="P:peptidoglycan biosynthetic process"/>
    <property type="evidence" value="ECO:0007669"/>
    <property type="project" value="TreeGrafter"/>
</dbReference>
<dbReference type="CDD" id="cd06339">
    <property type="entry name" value="PBP1_YraM_LppC_lipoprotein-like"/>
    <property type="match status" value="1"/>
</dbReference>
<dbReference type="SUPFAM" id="SSF53822">
    <property type="entry name" value="Periplasmic binding protein-like I"/>
    <property type="match status" value="1"/>
</dbReference>
<accession>A0A381QMK8</accession>
<sequence length="596" mass="66346">MTFPIRLIVLVILGVAGCQITPPKIVQNSQHPISSNLELQIRRAAKNASSSETAEIFYNAATLLSTQNGSQQTKSIIARIKNDPTLFSRLSRSDRFEVELIDLELDYREATQHRKHGLLDRLEALAPTTLAQEISWLELAIRVRISMEDHVNAIKNLIRLSTYSSVSKEQLVERIWSSIKKLPLGYTNTLAKNSDTEEEFAWWDLATKFLGPLTPTLQQRGWDIWQAENPTHLAKNHPPSEISLRPNEPTTMALLLPQSGPLAEPSRAIRDGLMTAYWATQLANQGELKQRQKILIYDTSENAMADVVSRAEADGAQILLGPLSKSNVKAMTTLKTVTPTIALNRITPTRGYEQRIPQLSLAVEDEAVEIANHISSKGLTRIIVFRDDTLWAERAYRAFAASISNDTEITSLTTLADLKDVTNKVGRALDIDASIARHTNVKKLARREVEFIPRRRSDLHAAVGFIGSREYESLVAALDFHFGSDIPLFVVSAALRSDVPIKNGTQFVALPLTLFSFPLRYDLEAAFPAAKQQPSFYALGIDAYRLANQFERLIAGVSIPATTGNLKLGRNGSILRIPAWGPTHEQFTDRAPAFDR</sequence>
<reference evidence="2" key="1">
    <citation type="submission" date="2018-05" db="EMBL/GenBank/DDBJ databases">
        <authorList>
            <person name="Lanie J.A."/>
            <person name="Ng W.-L."/>
            <person name="Kazmierczak K.M."/>
            <person name="Andrzejewski T.M."/>
            <person name="Davidsen T.M."/>
            <person name="Wayne K.J."/>
            <person name="Tettelin H."/>
            <person name="Glass J.I."/>
            <person name="Rusch D."/>
            <person name="Podicherti R."/>
            <person name="Tsui H.-C.T."/>
            <person name="Winkler M.E."/>
        </authorList>
    </citation>
    <scope>NUCLEOTIDE SEQUENCE</scope>
</reference>
<evidence type="ECO:0000313" key="2">
    <source>
        <dbReference type="EMBL" id="SUZ80605.1"/>
    </source>
</evidence>
<evidence type="ECO:0000256" key="1">
    <source>
        <dbReference type="ARBA" id="ARBA00023136"/>
    </source>
</evidence>
<dbReference type="PROSITE" id="PS51257">
    <property type="entry name" value="PROKAR_LIPOPROTEIN"/>
    <property type="match status" value="1"/>
</dbReference>
<dbReference type="EMBL" id="UINC01001434">
    <property type="protein sequence ID" value="SUZ80605.1"/>
    <property type="molecule type" value="Genomic_DNA"/>
</dbReference>
<dbReference type="InterPro" id="IPR007443">
    <property type="entry name" value="LpoA"/>
</dbReference>
<name>A0A381QMK8_9ZZZZ</name>
<dbReference type="PANTHER" id="PTHR38038:SF1">
    <property type="entry name" value="PENICILLIN-BINDING PROTEIN ACTIVATOR LPOA"/>
    <property type="match status" value="1"/>
</dbReference>
<dbReference type="InterPro" id="IPR028082">
    <property type="entry name" value="Peripla_BP_I"/>
</dbReference>
<dbReference type="Gene3D" id="1.25.40.650">
    <property type="match status" value="1"/>
</dbReference>
<dbReference type="Pfam" id="PF04348">
    <property type="entry name" value="LppC"/>
    <property type="match status" value="1"/>
</dbReference>
<evidence type="ECO:0008006" key="3">
    <source>
        <dbReference type="Google" id="ProtNLM"/>
    </source>
</evidence>
<dbReference type="GO" id="GO:0031241">
    <property type="term" value="C:periplasmic side of cell outer membrane"/>
    <property type="evidence" value="ECO:0007669"/>
    <property type="project" value="TreeGrafter"/>
</dbReference>
<keyword evidence="1" id="KW-0472">Membrane</keyword>
<dbReference type="Gene3D" id="3.40.50.2300">
    <property type="match status" value="2"/>
</dbReference>
<organism evidence="2">
    <name type="scientific">marine metagenome</name>
    <dbReference type="NCBI Taxonomy" id="408172"/>
    <lineage>
        <taxon>unclassified sequences</taxon>
        <taxon>metagenomes</taxon>
        <taxon>ecological metagenomes</taxon>
    </lineage>
</organism>
<dbReference type="AlphaFoldDB" id="A0A381QMK8"/>
<dbReference type="GO" id="GO:0030234">
    <property type="term" value="F:enzyme regulator activity"/>
    <property type="evidence" value="ECO:0007669"/>
    <property type="project" value="TreeGrafter"/>
</dbReference>